<reference evidence="3 4" key="1">
    <citation type="submission" date="2019-12" db="EMBL/GenBank/DDBJ databases">
        <title>Novel species isolated from a subtropical stream in China.</title>
        <authorList>
            <person name="Lu H."/>
        </authorList>
    </citation>
    <scope>NUCLEOTIDE SEQUENCE [LARGE SCALE GENOMIC DNA]</scope>
    <source>
        <strain evidence="3 4">CY42W</strain>
    </source>
</reference>
<gene>
    <name evidence="3" type="ORF">GTP69_22500</name>
</gene>
<dbReference type="InterPro" id="IPR011050">
    <property type="entry name" value="Pectin_lyase_fold/virulence"/>
</dbReference>
<organism evidence="3 4">
    <name type="scientific">Duganella levis</name>
    <dbReference type="NCBI Taxonomy" id="2692169"/>
    <lineage>
        <taxon>Bacteria</taxon>
        <taxon>Pseudomonadati</taxon>
        <taxon>Pseudomonadota</taxon>
        <taxon>Betaproteobacteria</taxon>
        <taxon>Burkholderiales</taxon>
        <taxon>Oxalobacteraceae</taxon>
        <taxon>Telluria group</taxon>
        <taxon>Duganella</taxon>
    </lineage>
</organism>
<dbReference type="RefSeq" id="WP_161056958.1">
    <property type="nucleotide sequence ID" value="NZ_WWCT01000021.1"/>
</dbReference>
<keyword evidence="1" id="KW-0732">Signal</keyword>
<dbReference type="InterPro" id="IPR012334">
    <property type="entry name" value="Pectin_lyas_fold"/>
</dbReference>
<evidence type="ECO:0000256" key="1">
    <source>
        <dbReference type="SAM" id="SignalP"/>
    </source>
</evidence>
<dbReference type="EMBL" id="WWCT01000021">
    <property type="protein sequence ID" value="MYN29180.1"/>
    <property type="molecule type" value="Genomic_DNA"/>
</dbReference>
<proteinExistence type="predicted"/>
<name>A0ABW9W6D4_9BURK</name>
<dbReference type="Proteomes" id="UP000642144">
    <property type="component" value="Unassembled WGS sequence"/>
</dbReference>
<evidence type="ECO:0000313" key="3">
    <source>
        <dbReference type="EMBL" id="MYN29180.1"/>
    </source>
</evidence>
<feature type="chain" id="PRO_5047268262" description="Right handed beta helix domain-containing protein" evidence="1">
    <location>
        <begin position="25"/>
        <end position="351"/>
    </location>
</feature>
<keyword evidence="4" id="KW-1185">Reference proteome</keyword>
<feature type="domain" description="Right handed beta helix" evidence="2">
    <location>
        <begin position="197"/>
        <end position="341"/>
    </location>
</feature>
<evidence type="ECO:0000313" key="4">
    <source>
        <dbReference type="Proteomes" id="UP000642144"/>
    </source>
</evidence>
<evidence type="ECO:0000259" key="2">
    <source>
        <dbReference type="Pfam" id="PF13229"/>
    </source>
</evidence>
<comment type="caution">
    <text evidence="3">The sequence shown here is derived from an EMBL/GenBank/DDBJ whole genome shotgun (WGS) entry which is preliminary data.</text>
</comment>
<accession>A0ABW9W6D4</accession>
<dbReference type="Pfam" id="PF13229">
    <property type="entry name" value="Beta_helix"/>
    <property type="match status" value="1"/>
</dbReference>
<protein>
    <recommendedName>
        <fullName evidence="2">Right handed beta helix domain-containing protein</fullName>
    </recommendedName>
</protein>
<dbReference type="Gene3D" id="2.160.20.10">
    <property type="entry name" value="Single-stranded right-handed beta-helix, Pectin lyase-like"/>
    <property type="match status" value="1"/>
</dbReference>
<feature type="signal peptide" evidence="1">
    <location>
        <begin position="1"/>
        <end position="24"/>
    </location>
</feature>
<dbReference type="InterPro" id="IPR039448">
    <property type="entry name" value="Beta_helix"/>
</dbReference>
<dbReference type="SUPFAM" id="SSF51126">
    <property type="entry name" value="Pectin lyase-like"/>
    <property type="match status" value="1"/>
</dbReference>
<sequence length="351" mass="38641">MNTYTALRIAAIFMLALITSPSLAQECFQIRLPEGHKEIRVPANLALVRYQGQSTLTPAGFWLYHGGQNLSLSGPGRFCLAQDIVRNVGIAKLLGEPGGSGPLIQLSNSDITLDLRGHTLRSDRAGVAIEGYVGGKIHQTSPHTFSFTNGSIEVNGKGVSFTGWQYVGYRHNYRPDPALLDTVTEWYGPDFGDFSDTNILLENLTIKSGGLAAYLIGRNNVIRHCRIEVEGHEAVALFGANNQLIDNEIIVRRTLPPPVAQDNSRPRFGTYYLDYAAIWIRDAPRLIIRGNKITIEGLFNAEQAILLANSPDVVIEDNEVTGANNLYKALDGQSSARAHNNRKRFGKWPDN</sequence>